<protein>
    <submittedName>
        <fullName evidence="2 3">Candidate secreted effector</fullName>
    </submittedName>
</protein>
<sequence>MSTQSNCLTPNIFLDNIAISIPAAAKMYFICCSISSFSFICCCTDYEEFLFSFVTPEEGGLD</sequence>
<organism evidence="1 2">
    <name type="scientific">Meloidogyne incognita</name>
    <name type="common">Southern root-knot nematode worm</name>
    <name type="synonym">Oxyuris incognita</name>
    <dbReference type="NCBI Taxonomy" id="6306"/>
    <lineage>
        <taxon>Eukaryota</taxon>
        <taxon>Metazoa</taxon>
        <taxon>Ecdysozoa</taxon>
        <taxon>Nematoda</taxon>
        <taxon>Chromadorea</taxon>
        <taxon>Rhabditida</taxon>
        <taxon>Tylenchina</taxon>
        <taxon>Tylenchomorpha</taxon>
        <taxon>Tylenchoidea</taxon>
        <taxon>Meloidogynidae</taxon>
        <taxon>Meloidogyninae</taxon>
        <taxon>Meloidogyne</taxon>
        <taxon>Meloidogyne incognita group</taxon>
    </lineage>
</organism>
<dbReference type="WBParaSite" id="Minc3s00408g11802">
    <property type="protein sequence ID" value="Minc3s00408g11802"/>
    <property type="gene ID" value="Minc3s00408g11802"/>
</dbReference>
<evidence type="ECO:0000313" key="3">
    <source>
        <dbReference type="WBParaSite" id="Minc3s00408g11802"/>
    </source>
</evidence>
<keyword evidence="1" id="KW-1185">Reference proteome</keyword>
<dbReference type="Proteomes" id="UP000887563">
    <property type="component" value="Unplaced"/>
</dbReference>
<accession>A0A914KMW7</accession>
<evidence type="ECO:0000313" key="1">
    <source>
        <dbReference type="Proteomes" id="UP000887563"/>
    </source>
</evidence>
<name>A0A914KMW7_MELIC</name>
<reference evidence="2 3" key="1">
    <citation type="submission" date="2022-11" db="UniProtKB">
        <authorList>
            <consortium name="WormBaseParasite"/>
        </authorList>
    </citation>
    <scope>IDENTIFICATION</scope>
</reference>
<proteinExistence type="predicted"/>
<evidence type="ECO:0000313" key="2">
    <source>
        <dbReference type="WBParaSite" id="Minc3s00052g02794"/>
    </source>
</evidence>
<dbReference type="WBParaSite" id="Minc3s00052g02794">
    <property type="protein sequence ID" value="Minc3s00052g02794"/>
    <property type="gene ID" value="Minc3s00052g02794"/>
</dbReference>
<dbReference type="AlphaFoldDB" id="A0A914KMW7"/>